<dbReference type="RefSeq" id="WP_060791089.1">
    <property type="nucleotide sequence ID" value="NZ_JAKHFA010000007.1"/>
</dbReference>
<comment type="caution">
    <text evidence="1">The sequence shown here is derived from an EMBL/GenBank/DDBJ whole genome shotgun (WGS) entry which is preliminary data.</text>
</comment>
<protein>
    <recommendedName>
        <fullName evidence="3">Phage transcriptional regulator, ArpU family</fullName>
    </recommendedName>
</protein>
<keyword evidence="2" id="KW-1185">Reference proteome</keyword>
<accession>A0ABY3BB92</accession>
<organism evidence="1 2">
    <name type="scientific">Lactobacillus gasseri</name>
    <dbReference type="NCBI Taxonomy" id="1596"/>
    <lineage>
        <taxon>Bacteria</taxon>
        <taxon>Bacillati</taxon>
        <taxon>Bacillota</taxon>
        <taxon>Bacilli</taxon>
        <taxon>Lactobacillales</taxon>
        <taxon>Lactobacillaceae</taxon>
        <taxon>Lactobacillus</taxon>
    </lineage>
</organism>
<dbReference type="Proteomes" id="UP000316012">
    <property type="component" value="Unassembled WGS sequence"/>
</dbReference>
<dbReference type="InterPro" id="IPR006524">
    <property type="entry name" value="ArpU-like"/>
</dbReference>
<evidence type="ECO:0000313" key="2">
    <source>
        <dbReference type="Proteomes" id="UP000316012"/>
    </source>
</evidence>
<gene>
    <name evidence="1" type="ORF">FIPPAONL_01959</name>
</gene>
<sequence length="150" mass="17333">MLEINEPETVKNVEKFFAKDLEWYETMCAGRYNVHGLNFDNIKVNSSINPDAVASRYNLIIAYNDRLACLKPAIGNCTNEPTKPYRSILELRYIKHLASWDIANCLGYGHTQYNVLRKRALLQFADVYLMEQLKQGVKDVLDLHEYKEAA</sequence>
<dbReference type="NCBIfam" id="TIGR01637">
    <property type="entry name" value="phage_arpU"/>
    <property type="match status" value="1"/>
</dbReference>
<name>A0ABY3BB92_LACGS</name>
<reference evidence="1 2" key="1">
    <citation type="submission" date="2019-04" db="EMBL/GenBank/DDBJ databases">
        <title>Lactobacillus gasseri 7171 assembly.</title>
        <authorList>
            <person name="Joris B.R."/>
            <person name="Giguere D."/>
        </authorList>
    </citation>
    <scope>NUCLEOTIDE SEQUENCE [LARGE SCALE GENOMIC DNA]</scope>
    <source>
        <strain evidence="1 2">7171</strain>
    </source>
</reference>
<evidence type="ECO:0008006" key="3">
    <source>
        <dbReference type="Google" id="ProtNLM"/>
    </source>
</evidence>
<proteinExistence type="predicted"/>
<dbReference type="EMBL" id="SRMD01000107">
    <property type="protein sequence ID" value="TQW14409.1"/>
    <property type="molecule type" value="Genomic_DNA"/>
</dbReference>
<evidence type="ECO:0000313" key="1">
    <source>
        <dbReference type="EMBL" id="TQW14409.1"/>
    </source>
</evidence>